<dbReference type="EMBL" id="SNXS01000020">
    <property type="protein sequence ID" value="TDP58903.1"/>
    <property type="molecule type" value="Genomic_DNA"/>
</dbReference>
<evidence type="ECO:0000259" key="6">
    <source>
        <dbReference type="PROSITE" id="PS50110"/>
    </source>
</evidence>
<keyword evidence="9" id="KW-1185">Reference proteome</keyword>
<accession>A0A4R6QAV3</accession>
<keyword evidence="4" id="KW-0597">Phosphoprotein</keyword>
<dbReference type="GO" id="GO:0000156">
    <property type="term" value="F:phosphorelay response regulator activity"/>
    <property type="evidence" value="ECO:0007669"/>
    <property type="project" value="TreeGrafter"/>
</dbReference>
<dbReference type="InterPro" id="IPR001789">
    <property type="entry name" value="Sig_transdc_resp-reg_receiver"/>
</dbReference>
<dbReference type="Gene3D" id="6.10.250.690">
    <property type="match status" value="1"/>
</dbReference>
<evidence type="ECO:0000256" key="3">
    <source>
        <dbReference type="ARBA" id="ARBA00023163"/>
    </source>
</evidence>
<keyword evidence="1" id="KW-0805">Transcription regulation</keyword>
<evidence type="ECO:0000256" key="5">
    <source>
        <dbReference type="PROSITE-ProRule" id="PRU01091"/>
    </source>
</evidence>
<dbReference type="Pfam" id="PF00072">
    <property type="entry name" value="Response_reg"/>
    <property type="match status" value="1"/>
</dbReference>
<sequence>MATVLLVEDDLPLGNSLQRVLAMAGHHVVWLRSAGDARRFLDEMDFALLLLDICLPDETGLSLLGWWRGLGRATPVMMITARDSISERVQGLDAGADDYLARPFAMEELLSRVRALLRRHSGQVSNTWQLGALSIDTARRRILLENEEVALSSREYDILLALAAEPGRVMTRPQIERTHSAADALDSNAIDVHVYKLRKKLGNGWIGTVRGVGYVLDLPSTAP</sequence>
<feature type="DNA-binding region" description="OmpR/PhoB-type" evidence="5">
    <location>
        <begin position="125"/>
        <end position="218"/>
    </location>
</feature>
<proteinExistence type="predicted"/>
<dbReference type="Proteomes" id="UP000295361">
    <property type="component" value="Unassembled WGS sequence"/>
</dbReference>
<dbReference type="InterPro" id="IPR036388">
    <property type="entry name" value="WH-like_DNA-bd_sf"/>
</dbReference>
<dbReference type="Pfam" id="PF00486">
    <property type="entry name" value="Trans_reg_C"/>
    <property type="match status" value="1"/>
</dbReference>
<dbReference type="SUPFAM" id="SSF52172">
    <property type="entry name" value="CheY-like"/>
    <property type="match status" value="1"/>
</dbReference>
<dbReference type="InterPro" id="IPR001867">
    <property type="entry name" value="OmpR/PhoB-type_DNA-bd"/>
</dbReference>
<evidence type="ECO:0000259" key="7">
    <source>
        <dbReference type="PROSITE" id="PS51755"/>
    </source>
</evidence>
<dbReference type="OrthoDB" id="9802426at2"/>
<feature type="domain" description="Response regulatory" evidence="6">
    <location>
        <begin position="3"/>
        <end position="117"/>
    </location>
</feature>
<dbReference type="GO" id="GO:0032993">
    <property type="term" value="C:protein-DNA complex"/>
    <property type="evidence" value="ECO:0007669"/>
    <property type="project" value="TreeGrafter"/>
</dbReference>
<dbReference type="InterPro" id="IPR011006">
    <property type="entry name" value="CheY-like_superfamily"/>
</dbReference>
<reference evidence="8 9" key="1">
    <citation type="submission" date="2019-03" db="EMBL/GenBank/DDBJ databases">
        <title>Genomic Encyclopedia of Type Strains, Phase IV (KMG-IV): sequencing the most valuable type-strain genomes for metagenomic binning, comparative biology and taxonomic classification.</title>
        <authorList>
            <person name="Goeker M."/>
        </authorList>
    </citation>
    <scope>NUCLEOTIDE SEQUENCE [LARGE SCALE GENOMIC DNA]</scope>
    <source>
        <strain evidence="8 9">DSM 16998</strain>
    </source>
</reference>
<dbReference type="CDD" id="cd00383">
    <property type="entry name" value="trans_reg_C"/>
    <property type="match status" value="1"/>
</dbReference>
<dbReference type="GO" id="GO:0000976">
    <property type="term" value="F:transcription cis-regulatory region binding"/>
    <property type="evidence" value="ECO:0007669"/>
    <property type="project" value="TreeGrafter"/>
</dbReference>
<gene>
    <name evidence="8" type="ORF">DES47_1201</name>
</gene>
<dbReference type="InterPro" id="IPR039420">
    <property type="entry name" value="WalR-like"/>
</dbReference>
<dbReference type="SMART" id="SM00862">
    <property type="entry name" value="Trans_reg_C"/>
    <property type="match status" value="1"/>
</dbReference>
<organism evidence="8 9">
    <name type="scientific">Roseateles toxinivorans</name>
    <dbReference type="NCBI Taxonomy" id="270368"/>
    <lineage>
        <taxon>Bacteria</taxon>
        <taxon>Pseudomonadati</taxon>
        <taxon>Pseudomonadota</taxon>
        <taxon>Betaproteobacteria</taxon>
        <taxon>Burkholderiales</taxon>
        <taxon>Sphaerotilaceae</taxon>
        <taxon>Roseateles</taxon>
    </lineage>
</organism>
<dbReference type="RefSeq" id="WP_133704162.1">
    <property type="nucleotide sequence ID" value="NZ_SNXS01000020.1"/>
</dbReference>
<dbReference type="PANTHER" id="PTHR48111:SF67">
    <property type="entry name" value="TRANSCRIPTIONAL REGULATORY PROTEIN TCTD"/>
    <property type="match status" value="1"/>
</dbReference>
<dbReference type="SMART" id="SM00448">
    <property type="entry name" value="REC"/>
    <property type="match status" value="1"/>
</dbReference>
<comment type="caution">
    <text evidence="8">The sequence shown here is derived from an EMBL/GenBank/DDBJ whole genome shotgun (WGS) entry which is preliminary data.</text>
</comment>
<name>A0A4R6QAV3_9BURK</name>
<dbReference type="GO" id="GO:0005829">
    <property type="term" value="C:cytosol"/>
    <property type="evidence" value="ECO:0007669"/>
    <property type="project" value="TreeGrafter"/>
</dbReference>
<dbReference type="InParanoid" id="A0A4R6QAV3"/>
<dbReference type="GO" id="GO:0006355">
    <property type="term" value="P:regulation of DNA-templated transcription"/>
    <property type="evidence" value="ECO:0007669"/>
    <property type="project" value="InterPro"/>
</dbReference>
<feature type="domain" description="OmpR/PhoB-type" evidence="7">
    <location>
        <begin position="125"/>
        <end position="218"/>
    </location>
</feature>
<feature type="modified residue" description="4-aspartylphosphate" evidence="4">
    <location>
        <position position="52"/>
    </location>
</feature>
<protein>
    <submittedName>
        <fullName evidence="8">Two-component system response regulator QseB/two-component system response regulator BasR</fullName>
    </submittedName>
</protein>
<dbReference type="AlphaFoldDB" id="A0A4R6QAV3"/>
<keyword evidence="2 5" id="KW-0238">DNA-binding</keyword>
<evidence type="ECO:0000256" key="2">
    <source>
        <dbReference type="ARBA" id="ARBA00023125"/>
    </source>
</evidence>
<evidence type="ECO:0000313" key="8">
    <source>
        <dbReference type="EMBL" id="TDP58903.1"/>
    </source>
</evidence>
<evidence type="ECO:0000256" key="1">
    <source>
        <dbReference type="ARBA" id="ARBA00023015"/>
    </source>
</evidence>
<keyword evidence="3" id="KW-0804">Transcription</keyword>
<evidence type="ECO:0000256" key="4">
    <source>
        <dbReference type="PROSITE-ProRule" id="PRU00169"/>
    </source>
</evidence>
<dbReference type="PANTHER" id="PTHR48111">
    <property type="entry name" value="REGULATOR OF RPOS"/>
    <property type="match status" value="1"/>
</dbReference>
<dbReference type="Gene3D" id="1.10.10.10">
    <property type="entry name" value="Winged helix-like DNA-binding domain superfamily/Winged helix DNA-binding domain"/>
    <property type="match status" value="1"/>
</dbReference>
<evidence type="ECO:0000313" key="9">
    <source>
        <dbReference type="Proteomes" id="UP000295361"/>
    </source>
</evidence>
<dbReference type="PROSITE" id="PS50110">
    <property type="entry name" value="RESPONSE_REGULATORY"/>
    <property type="match status" value="1"/>
</dbReference>
<dbReference type="PROSITE" id="PS51755">
    <property type="entry name" value="OMPR_PHOB"/>
    <property type="match status" value="1"/>
</dbReference>
<dbReference type="Gene3D" id="3.40.50.2300">
    <property type="match status" value="1"/>
</dbReference>